<evidence type="ECO:0000313" key="3">
    <source>
        <dbReference type="Proteomes" id="UP000266313"/>
    </source>
</evidence>
<dbReference type="Pfam" id="PF04361">
    <property type="entry name" value="DUF494"/>
    <property type="match status" value="1"/>
</dbReference>
<name>A0A250KR75_9GAMM</name>
<dbReference type="KEGG" id="mmai:sS8_1511"/>
<proteinExistence type="inferred from homology"/>
<dbReference type="PANTHER" id="PTHR38692">
    <property type="entry name" value="PROTEIN SMG"/>
    <property type="match status" value="1"/>
</dbReference>
<evidence type="ECO:0000256" key="1">
    <source>
        <dbReference type="HAMAP-Rule" id="MF_00598"/>
    </source>
</evidence>
<comment type="similarity">
    <text evidence="1">Belongs to the Smg family.</text>
</comment>
<gene>
    <name evidence="1" type="primary">smg</name>
    <name evidence="2" type="ORF">sS8_1511</name>
</gene>
<keyword evidence="3" id="KW-1185">Reference proteome</keyword>
<accession>A0A250KR75</accession>
<dbReference type="RefSeq" id="WP_119629072.1">
    <property type="nucleotide sequence ID" value="NZ_AP017928.1"/>
</dbReference>
<dbReference type="HAMAP" id="MF_00598">
    <property type="entry name" value="Smg"/>
    <property type="match status" value="1"/>
</dbReference>
<dbReference type="EMBL" id="AP017928">
    <property type="protein sequence ID" value="BBA33471.1"/>
    <property type="molecule type" value="Genomic_DNA"/>
</dbReference>
<dbReference type="PANTHER" id="PTHR38692:SF1">
    <property type="entry name" value="PROTEIN SMG"/>
    <property type="match status" value="1"/>
</dbReference>
<evidence type="ECO:0000313" key="2">
    <source>
        <dbReference type="EMBL" id="BBA33471.1"/>
    </source>
</evidence>
<reference evidence="2 3" key="1">
    <citation type="submission" date="2016-12" db="EMBL/GenBank/DDBJ databases">
        <title>Genome sequencing of Methylocaldum marinum.</title>
        <authorList>
            <person name="Takeuchi M."/>
            <person name="Kamagata Y."/>
            <person name="Hiraoka S."/>
            <person name="Oshima K."/>
            <person name="Hattori M."/>
            <person name="Iwasaki W."/>
        </authorList>
    </citation>
    <scope>NUCLEOTIDE SEQUENCE [LARGE SCALE GENOMIC DNA]</scope>
    <source>
        <strain evidence="2 3">S8</strain>
    </source>
</reference>
<dbReference type="AlphaFoldDB" id="A0A250KR75"/>
<protein>
    <recommendedName>
        <fullName evidence="1">Protein Smg homolog</fullName>
    </recommendedName>
</protein>
<dbReference type="InterPro" id="IPR007456">
    <property type="entry name" value="Smg"/>
</dbReference>
<sequence>MKENVFDVLIYLFENYMDDDVELTPDPDMIRTELLEAGFPQTEINKAFEWLESLAEHNAIKPVSSPAFRIFSSQETAKLDAECRGLLLFLEQSGILTPASRELVIDRVMAFNEEAISLENLKWVVLMVLFSQPNEEIAFARMENLVYETLPNYLH</sequence>
<dbReference type="Proteomes" id="UP000266313">
    <property type="component" value="Chromosome"/>
</dbReference>
<organism evidence="2 3">
    <name type="scientific">Methylocaldum marinum</name>
    <dbReference type="NCBI Taxonomy" id="1432792"/>
    <lineage>
        <taxon>Bacteria</taxon>
        <taxon>Pseudomonadati</taxon>
        <taxon>Pseudomonadota</taxon>
        <taxon>Gammaproteobacteria</taxon>
        <taxon>Methylococcales</taxon>
        <taxon>Methylococcaceae</taxon>
        <taxon>Methylocaldum</taxon>
    </lineage>
</organism>
<dbReference type="OrthoDB" id="9788984at2"/>